<dbReference type="HOGENOM" id="CLU_2487241_0_0_1"/>
<proteinExistence type="predicted"/>
<dbReference type="EnsemblPlants" id="ONIVA12G01540.1">
    <property type="protein sequence ID" value="ONIVA12G01540.1"/>
    <property type="gene ID" value="ONIVA12G01540"/>
</dbReference>
<evidence type="ECO:0000313" key="3">
    <source>
        <dbReference type="Proteomes" id="UP000006591"/>
    </source>
</evidence>
<keyword evidence="3" id="KW-1185">Reference proteome</keyword>
<reference evidence="2" key="1">
    <citation type="submission" date="2015-04" db="UniProtKB">
        <authorList>
            <consortium name="EnsemblPlants"/>
        </authorList>
    </citation>
    <scope>IDENTIFICATION</scope>
    <source>
        <strain evidence="2">SL10</strain>
    </source>
</reference>
<reference evidence="2" key="2">
    <citation type="submission" date="2018-04" db="EMBL/GenBank/DDBJ databases">
        <title>OnivRS2 (Oryza nivara Reference Sequence Version 2).</title>
        <authorList>
            <person name="Zhang J."/>
            <person name="Kudrna D."/>
            <person name="Lee S."/>
            <person name="Talag J."/>
            <person name="Rajasekar S."/>
            <person name="Welchert J."/>
            <person name="Hsing Y.-I."/>
            <person name="Wing R.A."/>
        </authorList>
    </citation>
    <scope>NUCLEOTIDE SEQUENCE [LARGE SCALE GENOMIC DNA]</scope>
    <source>
        <strain evidence="2">SL10</strain>
    </source>
</reference>
<dbReference type="Gramene" id="ONIVA12G01540.1">
    <property type="protein sequence ID" value="ONIVA12G01540.1"/>
    <property type="gene ID" value="ONIVA12G01540"/>
</dbReference>
<dbReference type="AlphaFoldDB" id="A0A0E0J6A7"/>
<protein>
    <submittedName>
        <fullName evidence="2">Uncharacterized protein</fullName>
    </submittedName>
</protein>
<feature type="region of interest" description="Disordered" evidence="1">
    <location>
        <begin position="1"/>
        <end position="74"/>
    </location>
</feature>
<feature type="compositionally biased region" description="Low complexity" evidence="1">
    <location>
        <begin position="48"/>
        <end position="58"/>
    </location>
</feature>
<accession>A0A0E0J6A7</accession>
<organism evidence="2">
    <name type="scientific">Oryza nivara</name>
    <name type="common">Indian wild rice</name>
    <name type="synonym">Oryza sativa f. spontanea</name>
    <dbReference type="NCBI Taxonomy" id="4536"/>
    <lineage>
        <taxon>Eukaryota</taxon>
        <taxon>Viridiplantae</taxon>
        <taxon>Streptophyta</taxon>
        <taxon>Embryophyta</taxon>
        <taxon>Tracheophyta</taxon>
        <taxon>Spermatophyta</taxon>
        <taxon>Magnoliopsida</taxon>
        <taxon>Liliopsida</taxon>
        <taxon>Poales</taxon>
        <taxon>Poaceae</taxon>
        <taxon>BOP clade</taxon>
        <taxon>Oryzoideae</taxon>
        <taxon>Oryzeae</taxon>
        <taxon>Oryzinae</taxon>
        <taxon>Oryza</taxon>
    </lineage>
</organism>
<evidence type="ECO:0000256" key="1">
    <source>
        <dbReference type="SAM" id="MobiDB-lite"/>
    </source>
</evidence>
<evidence type="ECO:0000313" key="2">
    <source>
        <dbReference type="EnsemblPlants" id="ONIVA12G01540.1"/>
    </source>
</evidence>
<sequence length="87" mass="9121">MAPQSHNRRSPPPGHPPRRTPVARSPSGPGCPPLAATPRAAPNSCRQVTATSRSSAVRRSSKTYTIPSASTPAHKICGCCHSPEVED</sequence>
<feature type="compositionally biased region" description="Polar residues" evidence="1">
    <location>
        <begin position="62"/>
        <end position="71"/>
    </location>
</feature>
<dbReference type="Proteomes" id="UP000006591">
    <property type="component" value="Chromosome 12"/>
</dbReference>
<name>A0A0E0J6A7_ORYNI</name>